<proteinExistence type="predicted"/>
<comment type="caution">
    <text evidence="2">The sequence shown here is derived from an EMBL/GenBank/DDBJ whole genome shotgun (WGS) entry which is preliminary data.</text>
</comment>
<protein>
    <submittedName>
        <fullName evidence="2">Uncharacterized protein</fullName>
    </submittedName>
</protein>
<organism evidence="2 3">
    <name type="scientific">Eucalyptus globulus</name>
    <name type="common">Tasmanian blue gum</name>
    <dbReference type="NCBI Taxonomy" id="34317"/>
    <lineage>
        <taxon>Eukaryota</taxon>
        <taxon>Viridiplantae</taxon>
        <taxon>Streptophyta</taxon>
        <taxon>Embryophyta</taxon>
        <taxon>Tracheophyta</taxon>
        <taxon>Spermatophyta</taxon>
        <taxon>Magnoliopsida</taxon>
        <taxon>eudicotyledons</taxon>
        <taxon>Gunneridae</taxon>
        <taxon>Pentapetalae</taxon>
        <taxon>rosids</taxon>
        <taxon>malvids</taxon>
        <taxon>Myrtales</taxon>
        <taxon>Myrtaceae</taxon>
        <taxon>Myrtoideae</taxon>
        <taxon>Eucalypteae</taxon>
        <taxon>Eucalyptus</taxon>
    </lineage>
</organism>
<keyword evidence="3" id="KW-1185">Reference proteome</keyword>
<name>A0ABD3K2K4_EUCGL</name>
<sequence>MSQPNIKISALILLLSVITMTWSASSPDVIESLLTRLESKRASPLVQETAAAGVLKRLLPFHSHSFQFKIGPEVSLSQILRNEVEAEPVAPLSQVTVEPQLMNSGN</sequence>
<gene>
    <name evidence="2" type="ORF">ACJRO7_029411</name>
</gene>
<evidence type="ECO:0000256" key="1">
    <source>
        <dbReference type="SAM" id="SignalP"/>
    </source>
</evidence>
<evidence type="ECO:0000313" key="3">
    <source>
        <dbReference type="Proteomes" id="UP001634007"/>
    </source>
</evidence>
<accession>A0ABD3K2K4</accession>
<feature type="chain" id="PRO_5044834299" evidence="1">
    <location>
        <begin position="24"/>
        <end position="106"/>
    </location>
</feature>
<feature type="signal peptide" evidence="1">
    <location>
        <begin position="1"/>
        <end position="23"/>
    </location>
</feature>
<feature type="non-terminal residue" evidence="2">
    <location>
        <position position="106"/>
    </location>
</feature>
<dbReference type="Proteomes" id="UP001634007">
    <property type="component" value="Unassembled WGS sequence"/>
</dbReference>
<evidence type="ECO:0000313" key="2">
    <source>
        <dbReference type="EMBL" id="KAL3732759.1"/>
    </source>
</evidence>
<reference evidence="2 3" key="1">
    <citation type="submission" date="2024-11" db="EMBL/GenBank/DDBJ databases">
        <title>Chromosome-level genome assembly of Eucalyptus globulus Labill. provides insights into its genome evolution.</title>
        <authorList>
            <person name="Li X."/>
        </authorList>
    </citation>
    <scope>NUCLEOTIDE SEQUENCE [LARGE SCALE GENOMIC DNA]</scope>
    <source>
        <strain evidence="2">CL2024</strain>
        <tissue evidence="2">Fresh tender leaves</tissue>
    </source>
</reference>
<dbReference type="EMBL" id="JBJKBG010000007">
    <property type="protein sequence ID" value="KAL3732759.1"/>
    <property type="molecule type" value="Genomic_DNA"/>
</dbReference>
<dbReference type="AlphaFoldDB" id="A0ABD3K2K4"/>
<keyword evidence="1" id="KW-0732">Signal</keyword>